<proteinExistence type="predicted"/>
<dbReference type="SUPFAM" id="SSF50044">
    <property type="entry name" value="SH3-domain"/>
    <property type="match status" value="1"/>
</dbReference>
<feature type="region of interest" description="Disordered" evidence="3">
    <location>
        <begin position="47"/>
        <end position="75"/>
    </location>
</feature>
<evidence type="ECO:0000313" key="5">
    <source>
        <dbReference type="EMBL" id="KAG1893070.1"/>
    </source>
</evidence>
<evidence type="ECO:0000313" key="6">
    <source>
        <dbReference type="Proteomes" id="UP001195769"/>
    </source>
</evidence>
<dbReference type="EMBL" id="JABBWK010000109">
    <property type="protein sequence ID" value="KAG1893070.1"/>
    <property type="molecule type" value="Genomic_DNA"/>
</dbReference>
<dbReference type="Gene3D" id="2.30.30.40">
    <property type="entry name" value="SH3 Domains"/>
    <property type="match status" value="1"/>
</dbReference>
<accession>A0AAD4HCZ6</accession>
<sequence>MEVAWKPQGWSSKTVPRPFQCKGQILRQPKTLQRKKNSASVCFVEESPAIIPPHKSSEEEEEEAEEDGQGIDDGEPAVALYDFEGMGSDELSMQEGERLWIIEKEGEEWWKCRKESFDVNNDDGLDGLRIADGSDGQMFVA</sequence>
<reference evidence="5" key="1">
    <citation type="journal article" date="2020" name="New Phytol.">
        <title>Comparative genomics reveals dynamic genome evolution in host specialist ectomycorrhizal fungi.</title>
        <authorList>
            <person name="Lofgren L.A."/>
            <person name="Nguyen N.H."/>
            <person name="Vilgalys R."/>
            <person name="Ruytinx J."/>
            <person name="Liao H.L."/>
            <person name="Branco S."/>
            <person name="Kuo A."/>
            <person name="LaButti K."/>
            <person name="Lipzen A."/>
            <person name="Andreopoulos W."/>
            <person name="Pangilinan J."/>
            <person name="Riley R."/>
            <person name="Hundley H."/>
            <person name="Na H."/>
            <person name="Barry K."/>
            <person name="Grigoriev I.V."/>
            <person name="Stajich J.E."/>
            <person name="Kennedy P.G."/>
        </authorList>
    </citation>
    <scope>NUCLEOTIDE SEQUENCE</scope>
    <source>
        <strain evidence="5">FC203</strain>
    </source>
</reference>
<comment type="caution">
    <text evidence="5">The sequence shown here is derived from an EMBL/GenBank/DDBJ whole genome shotgun (WGS) entry which is preliminary data.</text>
</comment>
<feature type="domain" description="SH3" evidence="4">
    <location>
        <begin position="72"/>
        <end position="141"/>
    </location>
</feature>
<evidence type="ECO:0000256" key="1">
    <source>
        <dbReference type="ARBA" id="ARBA00022443"/>
    </source>
</evidence>
<dbReference type="GeneID" id="64672019"/>
<feature type="compositionally biased region" description="Acidic residues" evidence="3">
    <location>
        <begin position="58"/>
        <end position="75"/>
    </location>
</feature>
<keyword evidence="6" id="KW-1185">Reference proteome</keyword>
<dbReference type="CDD" id="cd00174">
    <property type="entry name" value="SH3"/>
    <property type="match status" value="1"/>
</dbReference>
<dbReference type="PROSITE" id="PS50002">
    <property type="entry name" value="SH3"/>
    <property type="match status" value="1"/>
</dbReference>
<protein>
    <recommendedName>
        <fullName evidence="4">SH3 domain-containing protein</fullName>
    </recommendedName>
</protein>
<dbReference type="SMART" id="SM00326">
    <property type="entry name" value="SH3"/>
    <property type="match status" value="1"/>
</dbReference>
<dbReference type="RefSeq" id="XP_041218646.1">
    <property type="nucleotide sequence ID" value="XM_041377721.1"/>
</dbReference>
<dbReference type="InterPro" id="IPR001452">
    <property type="entry name" value="SH3_domain"/>
</dbReference>
<name>A0AAD4HCZ6_9AGAM</name>
<dbReference type="InterPro" id="IPR036028">
    <property type="entry name" value="SH3-like_dom_sf"/>
</dbReference>
<organism evidence="5 6">
    <name type="scientific">Suillus fuscotomentosus</name>
    <dbReference type="NCBI Taxonomy" id="1912939"/>
    <lineage>
        <taxon>Eukaryota</taxon>
        <taxon>Fungi</taxon>
        <taxon>Dikarya</taxon>
        <taxon>Basidiomycota</taxon>
        <taxon>Agaricomycotina</taxon>
        <taxon>Agaricomycetes</taxon>
        <taxon>Agaricomycetidae</taxon>
        <taxon>Boletales</taxon>
        <taxon>Suillineae</taxon>
        <taxon>Suillaceae</taxon>
        <taxon>Suillus</taxon>
    </lineage>
</organism>
<keyword evidence="1 2" id="KW-0728">SH3 domain</keyword>
<evidence type="ECO:0000259" key="4">
    <source>
        <dbReference type="PROSITE" id="PS50002"/>
    </source>
</evidence>
<dbReference type="Proteomes" id="UP001195769">
    <property type="component" value="Unassembled WGS sequence"/>
</dbReference>
<dbReference type="PRINTS" id="PR00452">
    <property type="entry name" value="SH3DOMAIN"/>
</dbReference>
<dbReference type="AlphaFoldDB" id="A0AAD4HCZ6"/>
<gene>
    <name evidence="5" type="ORF">F5891DRAFT_986210</name>
</gene>
<evidence type="ECO:0000256" key="3">
    <source>
        <dbReference type="SAM" id="MobiDB-lite"/>
    </source>
</evidence>
<evidence type="ECO:0000256" key="2">
    <source>
        <dbReference type="PROSITE-ProRule" id="PRU00192"/>
    </source>
</evidence>
<dbReference type="Pfam" id="PF00018">
    <property type="entry name" value="SH3_1"/>
    <property type="match status" value="1"/>
</dbReference>